<evidence type="ECO:0000256" key="10">
    <source>
        <dbReference type="SAM" id="MobiDB-lite"/>
    </source>
</evidence>
<feature type="domain" description="Protein kinase" evidence="11">
    <location>
        <begin position="111"/>
        <end position="492"/>
    </location>
</feature>
<evidence type="ECO:0000256" key="9">
    <source>
        <dbReference type="ARBA" id="ARBA00048679"/>
    </source>
</evidence>
<evidence type="ECO:0000256" key="1">
    <source>
        <dbReference type="ARBA" id="ARBA00003747"/>
    </source>
</evidence>
<comment type="function">
    <text evidence="1">Component of the EKC/KEOPS complex that is required for the formation of a threonylcarbamoyl group on adenosine at position 37 (t(6)A37) in tRNAs that read codons beginning with adenine. The complex is probably involved in the transfer of the threonylcarbamoyl moiety of threonylcarbamoyl-AMP (TC-AMP) to the N6 group of A37. BUD32 has ATPase activity in the context of the EKC/KEOPS complex and likely plays a supporting role to the catalytic subunit KAE1. The EKC/KEOPS complex also promotes both telomere uncapping and telomere elongation. The complex is required for efficient recruitment of transcriptional coactivators.</text>
</comment>
<evidence type="ECO:0000256" key="3">
    <source>
        <dbReference type="ARBA" id="ARBA00012513"/>
    </source>
</evidence>
<evidence type="ECO:0000259" key="11">
    <source>
        <dbReference type="PROSITE" id="PS50011"/>
    </source>
</evidence>
<dbReference type="Gene3D" id="1.10.510.10">
    <property type="entry name" value="Transferase(Phosphotransferase) domain 1"/>
    <property type="match status" value="1"/>
</dbReference>
<feature type="compositionally biased region" description="Polar residues" evidence="10">
    <location>
        <begin position="483"/>
        <end position="492"/>
    </location>
</feature>
<proteinExistence type="predicted"/>
<comment type="catalytic activity">
    <reaction evidence="8">
        <text>L-threonyl-[protein] + ATP = O-phospho-L-threonyl-[protein] + ADP + H(+)</text>
        <dbReference type="Rhea" id="RHEA:46608"/>
        <dbReference type="Rhea" id="RHEA-COMP:11060"/>
        <dbReference type="Rhea" id="RHEA-COMP:11605"/>
        <dbReference type="ChEBI" id="CHEBI:15378"/>
        <dbReference type="ChEBI" id="CHEBI:30013"/>
        <dbReference type="ChEBI" id="CHEBI:30616"/>
        <dbReference type="ChEBI" id="CHEBI:61977"/>
        <dbReference type="ChEBI" id="CHEBI:456216"/>
        <dbReference type="EC" id="2.7.11.1"/>
    </reaction>
</comment>
<evidence type="ECO:0000256" key="5">
    <source>
        <dbReference type="ARBA" id="ARBA00019973"/>
    </source>
</evidence>
<dbReference type="PROSITE" id="PS00109">
    <property type="entry name" value="PROTEIN_KINASE_TYR"/>
    <property type="match status" value="1"/>
</dbReference>
<dbReference type="InterPro" id="IPR008266">
    <property type="entry name" value="Tyr_kinase_AS"/>
</dbReference>
<dbReference type="Proteomes" id="UP000770015">
    <property type="component" value="Unassembled WGS sequence"/>
</dbReference>
<dbReference type="GO" id="GO:0005524">
    <property type="term" value="F:ATP binding"/>
    <property type="evidence" value="ECO:0007669"/>
    <property type="project" value="InterPro"/>
</dbReference>
<dbReference type="EC" id="2.7.11.1" evidence="3"/>
<gene>
    <name evidence="12" type="ORF">F5X68DRAFT_246756</name>
</gene>
<dbReference type="SUPFAM" id="SSF56112">
    <property type="entry name" value="Protein kinase-like (PK-like)"/>
    <property type="match status" value="1"/>
</dbReference>
<dbReference type="OrthoDB" id="4267316at2759"/>
<dbReference type="InterPro" id="IPR000719">
    <property type="entry name" value="Prot_kinase_dom"/>
</dbReference>
<organism evidence="12 13">
    <name type="scientific">Plectosphaerella plurivora</name>
    <dbReference type="NCBI Taxonomy" id="936078"/>
    <lineage>
        <taxon>Eukaryota</taxon>
        <taxon>Fungi</taxon>
        <taxon>Dikarya</taxon>
        <taxon>Ascomycota</taxon>
        <taxon>Pezizomycotina</taxon>
        <taxon>Sordariomycetes</taxon>
        <taxon>Hypocreomycetidae</taxon>
        <taxon>Glomerellales</taxon>
        <taxon>Plectosphaerellaceae</taxon>
        <taxon>Plectosphaerella</taxon>
    </lineage>
</organism>
<protein>
    <recommendedName>
        <fullName evidence="5">EKC/KEOPS complex subunit BUD32</fullName>
        <ecNumber evidence="3">2.7.11.1</ecNumber>
    </recommendedName>
    <alternativeName>
        <fullName evidence="6 7">Atypical Serine/threonine protein kinase BUD32</fullName>
    </alternativeName>
    <alternativeName>
        <fullName evidence="4">EKC/KEOPS complex subunit bud32</fullName>
    </alternativeName>
</protein>
<evidence type="ECO:0000313" key="12">
    <source>
        <dbReference type="EMBL" id="KAH6673985.1"/>
    </source>
</evidence>
<reference evidence="12" key="1">
    <citation type="journal article" date="2021" name="Nat. Commun.">
        <title>Genetic determinants of endophytism in the Arabidopsis root mycobiome.</title>
        <authorList>
            <person name="Mesny F."/>
            <person name="Miyauchi S."/>
            <person name="Thiergart T."/>
            <person name="Pickel B."/>
            <person name="Atanasova L."/>
            <person name="Karlsson M."/>
            <person name="Huettel B."/>
            <person name="Barry K.W."/>
            <person name="Haridas S."/>
            <person name="Chen C."/>
            <person name="Bauer D."/>
            <person name="Andreopoulos W."/>
            <person name="Pangilinan J."/>
            <person name="LaButti K."/>
            <person name="Riley R."/>
            <person name="Lipzen A."/>
            <person name="Clum A."/>
            <person name="Drula E."/>
            <person name="Henrissat B."/>
            <person name="Kohler A."/>
            <person name="Grigoriev I.V."/>
            <person name="Martin F.M."/>
            <person name="Hacquard S."/>
        </authorList>
    </citation>
    <scope>NUCLEOTIDE SEQUENCE</scope>
    <source>
        <strain evidence="12">MPI-SDFR-AT-0117</strain>
    </source>
</reference>
<sequence>MAFFPSGTRKVVPEYLYRDGTELALSAHLPLQPFGDSDLASPFGAFEEGNTYEYCEAADVIKGFGEDYNGTEAFVFAKSPRKARPENQTPTYAKHYLDVGVEDQTSAGLKVIKGLSTGAARGAQVLLCEVMTPPKRLWDAMDIPRHTPTLQVVAKVFDPLYYPTRCRLTANYNDVVYMAEKAFAYEAAAYMELHHHRKDNVVVNDFVPQFLGTFSVTHTNAEGKTRQVHVVLMEYIRGPTMLDITEGRHRPGHGPVQQPPVTEEVSLQVFRKVLHGLTALEHVGVFHEDICPGNILVVTERSPDGQSIILMRVVIVNFEISRIFRYTSHSVAFAQLLKTPLHPVARFDLDGLESFVGRFPHDWLTEAEERELTWALGEEEIDEDDFDEDEDREYIIDEDRRMLEWEKWAYESMTEEDFTMGDESEALACDDAACERLKLKKIEELKRTVATPSSFRRHRKRSASLNLDSGKRQKIDNGKETTPEPQKSQFIS</sequence>
<dbReference type="PROSITE" id="PS50011">
    <property type="entry name" value="PROTEIN_KINASE_DOM"/>
    <property type="match status" value="1"/>
</dbReference>
<feature type="region of interest" description="Disordered" evidence="10">
    <location>
        <begin position="450"/>
        <end position="492"/>
    </location>
</feature>
<dbReference type="EMBL" id="JAGSXJ010000026">
    <property type="protein sequence ID" value="KAH6673985.1"/>
    <property type="molecule type" value="Genomic_DNA"/>
</dbReference>
<dbReference type="GO" id="GO:0004674">
    <property type="term" value="F:protein serine/threonine kinase activity"/>
    <property type="evidence" value="ECO:0007669"/>
    <property type="project" value="UniProtKB-EC"/>
</dbReference>
<comment type="subunit">
    <text evidence="2">Component of the EKC/KEOPS complex composed of at least BUD32, CGI121, GON7, KAE1 and PCC1; the whole complex dimerizes.</text>
</comment>
<evidence type="ECO:0000256" key="7">
    <source>
        <dbReference type="ARBA" id="ARBA00033194"/>
    </source>
</evidence>
<dbReference type="InterPro" id="IPR011009">
    <property type="entry name" value="Kinase-like_dom_sf"/>
</dbReference>
<comment type="caution">
    <text evidence="12">The sequence shown here is derived from an EMBL/GenBank/DDBJ whole genome shotgun (WGS) entry which is preliminary data.</text>
</comment>
<evidence type="ECO:0000256" key="6">
    <source>
        <dbReference type="ARBA" id="ARBA00030980"/>
    </source>
</evidence>
<comment type="catalytic activity">
    <reaction evidence="9">
        <text>L-seryl-[protein] + ATP = O-phospho-L-seryl-[protein] + ADP + H(+)</text>
        <dbReference type="Rhea" id="RHEA:17989"/>
        <dbReference type="Rhea" id="RHEA-COMP:9863"/>
        <dbReference type="Rhea" id="RHEA-COMP:11604"/>
        <dbReference type="ChEBI" id="CHEBI:15378"/>
        <dbReference type="ChEBI" id="CHEBI:29999"/>
        <dbReference type="ChEBI" id="CHEBI:30616"/>
        <dbReference type="ChEBI" id="CHEBI:83421"/>
        <dbReference type="ChEBI" id="CHEBI:456216"/>
        <dbReference type="EC" id="2.7.11.1"/>
    </reaction>
</comment>
<evidence type="ECO:0000256" key="2">
    <source>
        <dbReference type="ARBA" id="ARBA00011534"/>
    </source>
</evidence>
<accession>A0A9P8V4G6</accession>
<evidence type="ECO:0000313" key="13">
    <source>
        <dbReference type="Proteomes" id="UP000770015"/>
    </source>
</evidence>
<evidence type="ECO:0000256" key="8">
    <source>
        <dbReference type="ARBA" id="ARBA00047899"/>
    </source>
</evidence>
<feature type="compositionally biased region" description="Basic and acidic residues" evidence="10">
    <location>
        <begin position="469"/>
        <end position="482"/>
    </location>
</feature>
<name>A0A9P8V4G6_9PEZI</name>
<keyword evidence="13" id="KW-1185">Reference proteome</keyword>
<evidence type="ECO:0000256" key="4">
    <source>
        <dbReference type="ARBA" id="ARBA00013948"/>
    </source>
</evidence>
<dbReference type="AlphaFoldDB" id="A0A9P8V4G6"/>